<dbReference type="EMBL" id="JBBBZM010000063">
    <property type="protein sequence ID" value="KAL0635747.1"/>
    <property type="molecule type" value="Genomic_DNA"/>
</dbReference>
<gene>
    <name evidence="1" type="ORF">Q9L58_005280</name>
</gene>
<sequence length="167" mass="18345">MGVLIRPQELKRLDYGFLRPSFEFHRFPAFCGVTIGGWHVLQPLFGRLLGVAGRIPEVGPVIVRNRTGIATFLASSTAAAGALRLLNSRNKPGQAGRTLDLTFFAVIKALDVVIGEIWARRKARRVSSGRFTKLEARIGSTADAAVFSLSTAVIMFSWFYLPDRLPA</sequence>
<reference evidence="1 2" key="1">
    <citation type="submission" date="2024-02" db="EMBL/GenBank/DDBJ databases">
        <title>Discinaceae phylogenomics.</title>
        <authorList>
            <person name="Dirks A.C."/>
            <person name="James T.Y."/>
        </authorList>
    </citation>
    <scope>NUCLEOTIDE SEQUENCE [LARGE SCALE GENOMIC DNA]</scope>
    <source>
        <strain evidence="1 2">ACD0624</strain>
    </source>
</reference>
<comment type="caution">
    <text evidence="1">The sequence shown here is derived from an EMBL/GenBank/DDBJ whole genome shotgun (WGS) entry which is preliminary data.</text>
</comment>
<organism evidence="1 2">
    <name type="scientific">Discina gigas</name>
    <dbReference type="NCBI Taxonomy" id="1032678"/>
    <lineage>
        <taxon>Eukaryota</taxon>
        <taxon>Fungi</taxon>
        <taxon>Dikarya</taxon>
        <taxon>Ascomycota</taxon>
        <taxon>Pezizomycotina</taxon>
        <taxon>Pezizomycetes</taxon>
        <taxon>Pezizales</taxon>
        <taxon>Discinaceae</taxon>
        <taxon>Discina</taxon>
    </lineage>
</organism>
<evidence type="ECO:0000313" key="2">
    <source>
        <dbReference type="Proteomes" id="UP001447188"/>
    </source>
</evidence>
<dbReference type="Proteomes" id="UP001447188">
    <property type="component" value="Unassembled WGS sequence"/>
</dbReference>
<proteinExistence type="predicted"/>
<name>A0ABR3GIJ5_9PEZI</name>
<evidence type="ECO:0000313" key="1">
    <source>
        <dbReference type="EMBL" id="KAL0635747.1"/>
    </source>
</evidence>
<keyword evidence="2" id="KW-1185">Reference proteome</keyword>
<accession>A0ABR3GIJ5</accession>
<protein>
    <submittedName>
        <fullName evidence="1">Uncharacterized protein</fullName>
    </submittedName>
</protein>